<feature type="compositionally biased region" description="Low complexity" evidence="14">
    <location>
        <begin position="707"/>
        <end position="719"/>
    </location>
</feature>
<sequence>MVQKKRICPRLLDYLVIIGARHPSSDSVAQTPELLRRYPLEDHADFPLPPDVVFFCQPEGCLSVRQKRMSFRDDTSFVFTLTDKDTGVIRYGICVNFYRSFQKRVPKEKGEGTGGHRGREGQKIPKSGEASAPQEEVGTESSESGSSLQAPSAESTPDVNRSPHSKRLAKGSHRSRNSTLTSLCILSHYPFFSTFRECLYTLKRLVDCCSERLLGKKLGIPRGVQRDTMWRIFTGSLLVEEKSSALLHDLREIEAWIYRLLRSPMPVAGQKRVDVEVLPHELQPALTFALPDPSRFTLVDFPLHLPLELLGVDACLQVLTCILLEHKIVLQSRDYNALSMSVMAFVAMIYPLEYMFPVIPLLPTCMASAEQLLLAPTPYIIGVPASFFLYKLDFKMPDDVWLIDLDTNRVIVPTNAESLPALPEPEASELKKHLKQALASMSLNTQPILNLEKFQEGQEVPLLLGRPQNDLQSTPSTEFNPLIYGNDVDSVDVATRVAMVRFFNSPNVLQGFQMHTRTLRLFPRPVVAFQANSFLASRPKQTPFADKLSRTQAVEYFGEWSLNPTNYAFQRIHNNMFDPALIGDKPKWYAHQLQPIHYRVYDSNSQLAEALNIPAEKETDSDPTDDSGSDSVDYDDSSSSYSSLGDFVSEMMKCDINGDTPNVDPLTHAALGDASEVEFDDFQEYSGDTDEQTMDSENSQENNQPRSSSSTTASSSPSTVIHGANHEAADSAEIEEKLAAGFSNHLPSLPLQPSFPKISLDRRESDIAAGSMSSSEGVVRKREYDNPYFEPQYGFPTEDEDDEQEESYTPRFDQNLNGSRSQKLLRPNSLKLANDSDADSDSRASSPNSTVSNNSSEGFGGIMSFASSLYRNHSTSFSLSNLALPTKVGRDKNTPFPSLKGNRRALVDQKSSVIKHSPTVKRESPSPQGRTSNSSENQQFLKEVVHNVLDGQGVGWLNMKRVRRLLESEQLRVFVLSKLNRTIQSEEDARQDVIQDVEISRKVYKGMLDLLKCTVLSLEHSYANAGLGGMASVFGLLEIAHTHYYNKEPEKRKRSPTDGSVTPVGKDPGSSPRVEPKPAMQLPVPQIMPKPPSPAGKGPREFDTRSLKEENFIASIELWNKHQEVKKQKSLEKTRTEGVKQFDLGETDEKKSQISADSGLSLTSGSQKSDFDSIPSGGPTVMVRSTSQDSEVSTVVSNSSGETLGADSDLSSNAGDGPSVENGGNLAGSRGTVSDSEIETNSATSSIFAKSHNLKQSVKDSKGSIPGRGPEDGNQRVYLYEGLLGRDKGSVWDQLEDAAMETFSMSKERSTLWDQMQFWEDAFLDAVMLEREGMGMDQGPQEMIDRYLSLGEHDRKRLEDDEDRLLATLLHNMIAYMLMIKVNKNDIRKKVRRLMGKSHIGLVHSQQINDILDKLANLNGRELPVRPSGSRHIKKQTFVVHAGTDTTGDIFFMEVCDDCIVLRSNIGTVYERWWYEKLINMTYCPKTKVLCLWRRNGQETQLNKFYTKKCRELYYCVKDSMERAAARQQSIKPGPELGGEFPVQDMKTGEGGLLQVTLEGINLKFMHSQERKVFIELNHIKKCNTVRGVFVLEEFVPETKEVVSHKYKTPMAHEICYSVLCLFSYVAAIRGKEAENKSKPPRPVSS</sequence>
<dbReference type="Pfam" id="PF03456">
    <property type="entry name" value="uDENN"/>
    <property type="match status" value="1"/>
</dbReference>
<feature type="compositionally biased region" description="Basic residues" evidence="14">
    <location>
        <begin position="163"/>
        <end position="174"/>
    </location>
</feature>
<dbReference type="InterPro" id="IPR057469">
    <property type="entry name" value="PH_MADD"/>
</dbReference>
<feature type="compositionally biased region" description="Polar residues" evidence="14">
    <location>
        <begin position="1231"/>
        <end position="1248"/>
    </location>
</feature>
<feature type="compositionally biased region" description="Acidic residues" evidence="14">
    <location>
        <begin position="797"/>
        <end position="806"/>
    </location>
</feature>
<dbReference type="SMART" id="SM00801">
    <property type="entry name" value="dDENN"/>
    <property type="match status" value="1"/>
</dbReference>
<evidence type="ECO:0000256" key="10">
    <source>
        <dbReference type="ARBA" id="ARBA00060181"/>
    </source>
</evidence>
<dbReference type="GO" id="GO:0005085">
    <property type="term" value="F:guanyl-nucleotide exchange factor activity"/>
    <property type="evidence" value="ECO:0007669"/>
    <property type="project" value="UniProtKB-KW"/>
</dbReference>
<dbReference type="CTD" id="8567"/>
<feature type="compositionally biased region" description="Polar residues" evidence="14">
    <location>
        <begin position="925"/>
        <end position="936"/>
    </location>
</feature>
<dbReference type="GO" id="GO:0032483">
    <property type="term" value="P:regulation of Rab protein signal transduction"/>
    <property type="evidence" value="ECO:0007669"/>
    <property type="project" value="TreeGrafter"/>
</dbReference>
<comment type="similarity">
    <text evidence="3">Belongs to the MADD family.</text>
</comment>
<keyword evidence="6" id="KW-0963">Cytoplasm</keyword>
<feature type="compositionally biased region" description="Polar residues" evidence="14">
    <location>
        <begin position="148"/>
        <end position="159"/>
    </location>
</feature>
<dbReference type="GO" id="GO:0016301">
    <property type="term" value="F:kinase activity"/>
    <property type="evidence" value="ECO:0007669"/>
    <property type="project" value="UniProtKB-KW"/>
</dbReference>
<feature type="region of interest" description="Disordered" evidence="14">
    <location>
        <begin position="613"/>
        <end position="641"/>
    </location>
</feature>
<feature type="compositionally biased region" description="Low complexity" evidence="14">
    <location>
        <begin position="843"/>
        <end position="856"/>
    </location>
</feature>
<feature type="region of interest" description="Disordered" evidence="14">
    <location>
        <begin position="886"/>
        <end position="936"/>
    </location>
</feature>
<dbReference type="InterPro" id="IPR043153">
    <property type="entry name" value="DENN_C"/>
</dbReference>
<feature type="region of interest" description="Disordered" evidence="14">
    <location>
        <begin position="1142"/>
        <end position="1274"/>
    </location>
</feature>
<reference evidence="17" key="1">
    <citation type="submission" date="2025-08" db="UniProtKB">
        <authorList>
            <consortium name="RefSeq"/>
        </authorList>
    </citation>
    <scope>IDENTIFICATION</scope>
</reference>
<dbReference type="InterPro" id="IPR001194">
    <property type="entry name" value="cDENN_dom"/>
</dbReference>
<dbReference type="Gene3D" id="3.40.50.11500">
    <property type="match status" value="1"/>
</dbReference>
<dbReference type="RefSeq" id="XP_017666329.1">
    <property type="nucleotide sequence ID" value="XM_017810840.1"/>
</dbReference>
<dbReference type="PANTHER" id="PTHR13008">
    <property type="entry name" value="MAP-KINASE ACTIVATING DEATH DOMAIN PROTEIN MADD /DENN/AEX-3 C.ELEGANS"/>
    <property type="match status" value="1"/>
</dbReference>
<dbReference type="SMART" id="SM00799">
    <property type="entry name" value="DENN"/>
    <property type="match status" value="1"/>
</dbReference>
<evidence type="ECO:0000256" key="14">
    <source>
        <dbReference type="SAM" id="MobiDB-lite"/>
    </source>
</evidence>
<evidence type="ECO:0000256" key="9">
    <source>
        <dbReference type="ARBA" id="ARBA00023136"/>
    </source>
</evidence>
<keyword evidence="9" id="KW-0472">Membrane</keyword>
<evidence type="ECO:0000259" key="15">
    <source>
        <dbReference type="PROSITE" id="PS50211"/>
    </source>
</evidence>
<evidence type="ECO:0000256" key="4">
    <source>
        <dbReference type="ARBA" id="ARBA00017868"/>
    </source>
</evidence>
<feature type="region of interest" description="Disordered" evidence="14">
    <location>
        <begin position="1047"/>
        <end position="1102"/>
    </location>
</feature>
<feature type="compositionally biased region" description="Low complexity" evidence="14">
    <location>
        <begin position="135"/>
        <end position="147"/>
    </location>
</feature>
<dbReference type="InterPro" id="IPR005113">
    <property type="entry name" value="uDENN_dom"/>
</dbReference>
<feature type="compositionally biased region" description="Polar residues" evidence="14">
    <location>
        <begin position="1183"/>
        <end position="1202"/>
    </location>
</feature>
<feature type="region of interest" description="Disordered" evidence="14">
    <location>
        <begin position="768"/>
        <end position="858"/>
    </location>
</feature>
<dbReference type="InterPro" id="IPR037516">
    <property type="entry name" value="Tripartite_DENN"/>
</dbReference>
<evidence type="ECO:0000256" key="5">
    <source>
        <dbReference type="ARBA" id="ARBA00022475"/>
    </source>
</evidence>
<dbReference type="Pfam" id="PF25328">
    <property type="entry name" value="PH_MADD"/>
    <property type="match status" value="1"/>
</dbReference>
<dbReference type="InterPro" id="IPR005112">
    <property type="entry name" value="dDENN_dom"/>
</dbReference>
<dbReference type="GO" id="GO:0005829">
    <property type="term" value="C:cytosol"/>
    <property type="evidence" value="ECO:0007669"/>
    <property type="project" value="TreeGrafter"/>
</dbReference>
<evidence type="ECO:0000256" key="3">
    <source>
        <dbReference type="ARBA" id="ARBA00005978"/>
    </source>
</evidence>
<dbReference type="Proteomes" id="UP000504624">
    <property type="component" value="Unplaced"/>
</dbReference>
<keyword evidence="17" id="KW-0418">Kinase</keyword>
<organism evidence="16 17">
    <name type="scientific">Lepidothrix coronata</name>
    <name type="common">blue-crowned manakin</name>
    <dbReference type="NCBI Taxonomy" id="321398"/>
    <lineage>
        <taxon>Eukaryota</taxon>
        <taxon>Metazoa</taxon>
        <taxon>Chordata</taxon>
        <taxon>Craniata</taxon>
        <taxon>Vertebrata</taxon>
        <taxon>Euteleostomi</taxon>
        <taxon>Archelosauria</taxon>
        <taxon>Archosauria</taxon>
        <taxon>Dinosauria</taxon>
        <taxon>Saurischia</taxon>
        <taxon>Theropoda</taxon>
        <taxon>Coelurosauria</taxon>
        <taxon>Aves</taxon>
        <taxon>Neognathae</taxon>
        <taxon>Neoaves</taxon>
        <taxon>Telluraves</taxon>
        <taxon>Australaves</taxon>
        <taxon>Passeriformes</taxon>
        <taxon>Pipridae</taxon>
        <taxon>Lepidothrix</taxon>
    </lineage>
</organism>
<evidence type="ECO:0000256" key="7">
    <source>
        <dbReference type="ARBA" id="ARBA00022658"/>
    </source>
</evidence>
<dbReference type="GO" id="GO:0042981">
    <property type="term" value="P:regulation of apoptotic process"/>
    <property type="evidence" value="ECO:0007669"/>
    <property type="project" value="TreeGrafter"/>
</dbReference>
<comment type="subunit">
    <text evidence="11">Interacts (via death domain) with TNFRSF1A (via death domain). Interacts with PIDD1. Interacts with YWHAZ. Interacts (via death domain) with KIF1B; links the motor KIF1B to Rab3-carrying vesicles in anterograde synaptic vesicle transport. Interacts with KIF1A. Interacts (via uDENN domain) with RAB3A, RAB3B, RAB3C and RAB3D; the GTP-bound form of the Rab proteins is preferred for interaction.</text>
</comment>
<dbReference type="Pfam" id="PF02141">
    <property type="entry name" value="DENN"/>
    <property type="match status" value="1"/>
</dbReference>
<dbReference type="PROSITE" id="PS50211">
    <property type="entry name" value="DENN"/>
    <property type="match status" value="1"/>
</dbReference>
<keyword evidence="16" id="KW-1185">Reference proteome</keyword>
<dbReference type="GeneID" id="108495197"/>
<evidence type="ECO:0000256" key="1">
    <source>
        <dbReference type="ARBA" id="ARBA00004236"/>
    </source>
</evidence>
<dbReference type="GO" id="GO:0005886">
    <property type="term" value="C:plasma membrane"/>
    <property type="evidence" value="ECO:0007669"/>
    <property type="project" value="UniProtKB-SubCell"/>
</dbReference>
<evidence type="ECO:0000256" key="8">
    <source>
        <dbReference type="ARBA" id="ARBA00022703"/>
    </source>
</evidence>
<keyword evidence="8" id="KW-0053">Apoptosis</keyword>
<protein>
    <recommendedName>
        <fullName evidence="4">MAP kinase-activating death domain protein</fullName>
    </recommendedName>
    <alternativeName>
        <fullName evidence="12">Rab3 GDP/GTP exchange factor</fullName>
    </alternativeName>
    <alternativeName>
        <fullName evidence="13">Rab3 GDP/GTP exchange protein</fullName>
    </alternativeName>
</protein>
<evidence type="ECO:0000256" key="6">
    <source>
        <dbReference type="ARBA" id="ARBA00022490"/>
    </source>
</evidence>
<evidence type="ECO:0000256" key="2">
    <source>
        <dbReference type="ARBA" id="ARBA00004496"/>
    </source>
</evidence>
<name>A0A6J0GXJ8_9PASS</name>
<keyword evidence="5" id="KW-1003">Cell membrane</keyword>
<gene>
    <name evidence="17" type="primary">MADD</name>
</gene>
<evidence type="ECO:0000256" key="13">
    <source>
        <dbReference type="ARBA" id="ARBA00081633"/>
    </source>
</evidence>
<dbReference type="Pfam" id="PF23629">
    <property type="entry name" value="Death_MADD"/>
    <property type="match status" value="1"/>
</dbReference>
<dbReference type="FunFam" id="3.40.50.11500:FF:000002">
    <property type="entry name" value="MAP kinase-activating death domain protein-like Protein"/>
    <property type="match status" value="1"/>
</dbReference>
<feature type="compositionally biased region" description="Polar residues" evidence="14">
    <location>
        <begin position="1153"/>
        <end position="1168"/>
    </location>
</feature>
<dbReference type="PANTHER" id="PTHR13008:SF7">
    <property type="entry name" value="MAP KINASE-ACTIVATING DEATH DOMAIN PROTEIN"/>
    <property type="match status" value="1"/>
</dbReference>
<evidence type="ECO:0000313" key="17">
    <source>
        <dbReference type="RefSeq" id="XP_017666329.1"/>
    </source>
</evidence>
<feature type="compositionally biased region" description="Acidic residues" evidence="14">
    <location>
        <begin position="621"/>
        <end position="636"/>
    </location>
</feature>
<dbReference type="Gene3D" id="3.30.450.200">
    <property type="match status" value="1"/>
</dbReference>
<feature type="compositionally biased region" description="Polar residues" evidence="14">
    <location>
        <begin position="812"/>
        <end position="822"/>
    </location>
</feature>
<keyword evidence="7" id="KW-0344">Guanine-nucleotide releasing factor</keyword>
<feature type="region of interest" description="Disordered" evidence="14">
    <location>
        <begin position="106"/>
        <end position="174"/>
    </location>
</feature>
<comment type="subcellular location">
    <subcellularLocation>
        <location evidence="1">Cell membrane</location>
    </subcellularLocation>
    <subcellularLocation>
        <location evidence="2">Cytoplasm</location>
    </subcellularLocation>
</comment>
<dbReference type="OrthoDB" id="6282239at2759"/>
<evidence type="ECO:0000256" key="12">
    <source>
        <dbReference type="ARBA" id="ARBA00079552"/>
    </source>
</evidence>
<keyword evidence="17" id="KW-0808">Transferase</keyword>
<feature type="compositionally biased region" description="Polar residues" evidence="14">
    <location>
        <begin position="695"/>
        <end position="706"/>
    </location>
</feature>
<evidence type="ECO:0000313" key="16">
    <source>
        <dbReference type="Proteomes" id="UP000504624"/>
    </source>
</evidence>
<dbReference type="InterPro" id="IPR056574">
    <property type="entry name" value="Death_MADD"/>
</dbReference>
<comment type="function">
    <text evidence="10">Guanyl-nucleotide exchange factor that regulates small GTPases of the Rab family. Converts GDP-bound inactive form of RAB27A and RAB27B to the GTP-bound active forms. Converts GDP-bound inactive form of RAB3A, RAB3C and RAB3D to the GTP-bound active forms, GTPases involved in synaptic vesicle exocytosis and vesicle secretion. Plays a role in synaptic vesicle formation and in vesicle trafficking at the neuromuscular junction. Involved in up-regulating a post-docking step of synaptic exocytosis in central synapses. Probably by binding to the motor proteins KIF1B and KIF1A, mediates motor-dependent transport of GTP-RAB3A-positive vesicles to the presynaptic nerve terminals. Plays a role in TNFA-mediated activation of the MAPK pathway, including ERK1/2. May link TNFRSF1A with MAP kinase activation. May be involved in the regulation of TNFA-induced apoptosis.</text>
</comment>
<dbReference type="InterPro" id="IPR039980">
    <property type="entry name" value="MADD"/>
</dbReference>
<dbReference type="SMART" id="SM00800">
    <property type="entry name" value="uDENN"/>
    <property type="match status" value="1"/>
</dbReference>
<dbReference type="GO" id="GO:0006915">
    <property type="term" value="P:apoptotic process"/>
    <property type="evidence" value="ECO:0007669"/>
    <property type="project" value="UniProtKB-KW"/>
</dbReference>
<accession>A0A6J0GXJ8</accession>
<proteinExistence type="inferred from homology"/>
<evidence type="ECO:0000256" key="11">
    <source>
        <dbReference type="ARBA" id="ARBA00064743"/>
    </source>
</evidence>
<feature type="domain" description="UDENN" evidence="15">
    <location>
        <begin position="14"/>
        <end position="571"/>
    </location>
</feature>
<feature type="region of interest" description="Disordered" evidence="14">
    <location>
        <begin position="686"/>
        <end position="721"/>
    </location>
</feature>